<organism evidence="1 2">
    <name type="scientific">Trichogramma kaykai</name>
    <dbReference type="NCBI Taxonomy" id="54128"/>
    <lineage>
        <taxon>Eukaryota</taxon>
        <taxon>Metazoa</taxon>
        <taxon>Ecdysozoa</taxon>
        <taxon>Arthropoda</taxon>
        <taxon>Hexapoda</taxon>
        <taxon>Insecta</taxon>
        <taxon>Pterygota</taxon>
        <taxon>Neoptera</taxon>
        <taxon>Endopterygota</taxon>
        <taxon>Hymenoptera</taxon>
        <taxon>Apocrita</taxon>
        <taxon>Proctotrupomorpha</taxon>
        <taxon>Chalcidoidea</taxon>
        <taxon>Trichogrammatidae</taxon>
        <taxon>Trichogramma</taxon>
    </lineage>
</organism>
<evidence type="ECO:0000313" key="1">
    <source>
        <dbReference type="EMBL" id="KAL3399650.1"/>
    </source>
</evidence>
<comment type="caution">
    <text evidence="1">The sequence shown here is derived from an EMBL/GenBank/DDBJ whole genome shotgun (WGS) entry which is preliminary data.</text>
</comment>
<protein>
    <submittedName>
        <fullName evidence="1">Uncharacterized protein</fullName>
    </submittedName>
</protein>
<accession>A0ABD2X3S1</accession>
<name>A0ABD2X3S1_9HYME</name>
<proteinExistence type="predicted"/>
<keyword evidence="2" id="KW-1185">Reference proteome</keyword>
<dbReference type="EMBL" id="JBJJXI010000055">
    <property type="protein sequence ID" value="KAL3399650.1"/>
    <property type="molecule type" value="Genomic_DNA"/>
</dbReference>
<gene>
    <name evidence="1" type="ORF">TKK_006912</name>
</gene>
<evidence type="ECO:0000313" key="2">
    <source>
        <dbReference type="Proteomes" id="UP001627154"/>
    </source>
</evidence>
<dbReference type="Proteomes" id="UP001627154">
    <property type="component" value="Unassembled WGS sequence"/>
</dbReference>
<dbReference type="AlphaFoldDB" id="A0ABD2X3S1"/>
<reference evidence="1 2" key="1">
    <citation type="journal article" date="2024" name="bioRxiv">
        <title>A reference genome for Trichogramma kaykai: A tiny desert-dwelling parasitoid wasp with competing sex-ratio distorters.</title>
        <authorList>
            <person name="Culotta J."/>
            <person name="Lindsey A.R."/>
        </authorList>
    </citation>
    <scope>NUCLEOTIDE SEQUENCE [LARGE SCALE GENOMIC DNA]</scope>
    <source>
        <strain evidence="1 2">KSX58</strain>
    </source>
</reference>
<sequence length="122" mass="14057">MLKYFLDEYLEKLSNNVNCIQRVFPALVNLAENKADLQGRMLNNFRFMIDAVDFDPQYAPILLAPCSCYSSCEYSYFFVEPIDEFPNINTIAAIYENSGPCVNESNPVKQTNLFVSNQYQCH</sequence>